<evidence type="ECO:0000256" key="2">
    <source>
        <dbReference type="ARBA" id="ARBA00022748"/>
    </source>
</evidence>
<feature type="domain" description="Thioredoxin" evidence="5">
    <location>
        <begin position="35"/>
        <end position="208"/>
    </location>
</feature>
<dbReference type="EMBL" id="PUIA01000014">
    <property type="protein sequence ID" value="PQO40347.1"/>
    <property type="molecule type" value="Genomic_DNA"/>
</dbReference>
<dbReference type="RefSeq" id="WP_105349857.1">
    <property type="nucleotide sequence ID" value="NZ_PUIA01000014.1"/>
</dbReference>
<dbReference type="Proteomes" id="UP000240009">
    <property type="component" value="Unassembled WGS sequence"/>
</dbReference>
<evidence type="ECO:0000256" key="1">
    <source>
        <dbReference type="ARBA" id="ARBA00004196"/>
    </source>
</evidence>
<protein>
    <recommendedName>
        <fullName evidence="5">Thioredoxin domain-containing protein</fullName>
    </recommendedName>
</protein>
<dbReference type="OrthoDB" id="261812at2"/>
<dbReference type="GO" id="GO:0016491">
    <property type="term" value="F:oxidoreductase activity"/>
    <property type="evidence" value="ECO:0007669"/>
    <property type="project" value="InterPro"/>
</dbReference>
<dbReference type="Pfam" id="PF00578">
    <property type="entry name" value="AhpC-TSA"/>
    <property type="match status" value="1"/>
</dbReference>
<accession>A0A2S8G7F0</accession>
<evidence type="ECO:0000256" key="4">
    <source>
        <dbReference type="ARBA" id="ARBA00023284"/>
    </source>
</evidence>
<dbReference type="Gene3D" id="3.40.30.10">
    <property type="entry name" value="Glutaredoxin"/>
    <property type="match status" value="1"/>
</dbReference>
<dbReference type="GO" id="GO:0016209">
    <property type="term" value="F:antioxidant activity"/>
    <property type="evidence" value="ECO:0007669"/>
    <property type="project" value="InterPro"/>
</dbReference>
<comment type="subcellular location">
    <subcellularLocation>
        <location evidence="1">Cell envelope</location>
    </subcellularLocation>
</comment>
<dbReference type="InterPro" id="IPR036249">
    <property type="entry name" value="Thioredoxin-like_sf"/>
</dbReference>
<reference evidence="6 7" key="1">
    <citation type="submission" date="2018-02" db="EMBL/GenBank/DDBJ databases">
        <title>Comparative genomes isolates from brazilian mangrove.</title>
        <authorList>
            <person name="Araujo J.E."/>
            <person name="Taketani R.G."/>
            <person name="Silva M.C.P."/>
            <person name="Loureco M.V."/>
            <person name="Andreote F.D."/>
        </authorList>
    </citation>
    <scope>NUCLEOTIDE SEQUENCE [LARGE SCALE GENOMIC DNA]</scope>
    <source>
        <strain evidence="6 7">HEX-2 MGV</strain>
    </source>
</reference>
<dbReference type="InterPro" id="IPR000866">
    <property type="entry name" value="AhpC/TSA"/>
</dbReference>
<name>A0A2S8G7F0_9BACT</name>
<evidence type="ECO:0000256" key="3">
    <source>
        <dbReference type="ARBA" id="ARBA00023157"/>
    </source>
</evidence>
<dbReference type="PANTHER" id="PTHR42852">
    <property type="entry name" value="THIOL:DISULFIDE INTERCHANGE PROTEIN DSBE"/>
    <property type="match status" value="1"/>
</dbReference>
<keyword evidence="4" id="KW-0676">Redox-active center</keyword>
<evidence type="ECO:0000259" key="5">
    <source>
        <dbReference type="PROSITE" id="PS51352"/>
    </source>
</evidence>
<dbReference type="InterPro" id="IPR013766">
    <property type="entry name" value="Thioredoxin_domain"/>
</dbReference>
<keyword evidence="3" id="KW-1015">Disulfide bond</keyword>
<organism evidence="6 7">
    <name type="scientific">Blastopirellula marina</name>
    <dbReference type="NCBI Taxonomy" id="124"/>
    <lineage>
        <taxon>Bacteria</taxon>
        <taxon>Pseudomonadati</taxon>
        <taxon>Planctomycetota</taxon>
        <taxon>Planctomycetia</taxon>
        <taxon>Pirellulales</taxon>
        <taxon>Pirellulaceae</taxon>
        <taxon>Blastopirellula</taxon>
    </lineage>
</organism>
<sequence>MRKLHKVEAGRIMNTRWLVFGLMVAVCGCGKGSGPQPAMTAPAETVDVSAGKTTEIAVKVMDYQGIQMLVESYRGKVVVVDYWSTDCPPCIKELPGLVDVHNQYPGDDVKCITVSLDYIGLADEGPETYKDKVMPFLQHVGATFDNIIAADDSETMLKKLELAAPPAVLVYGRDGKLAKRFDNEQAASEEEGFTYHADIAPLVAELVKAKP</sequence>
<keyword evidence="2" id="KW-0201">Cytochrome c-type biogenesis</keyword>
<dbReference type="AlphaFoldDB" id="A0A2S8G7F0"/>
<dbReference type="GO" id="GO:0030313">
    <property type="term" value="C:cell envelope"/>
    <property type="evidence" value="ECO:0007669"/>
    <property type="project" value="UniProtKB-SubCell"/>
</dbReference>
<evidence type="ECO:0000313" key="6">
    <source>
        <dbReference type="EMBL" id="PQO40347.1"/>
    </source>
</evidence>
<gene>
    <name evidence="6" type="ORF">C5Y96_01910</name>
</gene>
<dbReference type="PROSITE" id="PS51257">
    <property type="entry name" value="PROKAR_LIPOPROTEIN"/>
    <property type="match status" value="1"/>
</dbReference>
<dbReference type="PROSITE" id="PS51352">
    <property type="entry name" value="THIOREDOXIN_2"/>
    <property type="match status" value="1"/>
</dbReference>
<dbReference type="CDD" id="cd02966">
    <property type="entry name" value="TlpA_like_family"/>
    <property type="match status" value="1"/>
</dbReference>
<dbReference type="SUPFAM" id="SSF52833">
    <property type="entry name" value="Thioredoxin-like"/>
    <property type="match status" value="1"/>
</dbReference>
<dbReference type="GO" id="GO:0017004">
    <property type="term" value="P:cytochrome complex assembly"/>
    <property type="evidence" value="ECO:0007669"/>
    <property type="project" value="UniProtKB-KW"/>
</dbReference>
<dbReference type="InterPro" id="IPR050553">
    <property type="entry name" value="Thioredoxin_ResA/DsbE_sf"/>
</dbReference>
<proteinExistence type="predicted"/>
<comment type="caution">
    <text evidence="6">The sequence shown here is derived from an EMBL/GenBank/DDBJ whole genome shotgun (WGS) entry which is preliminary data.</text>
</comment>
<dbReference type="PANTHER" id="PTHR42852:SF6">
    <property type="entry name" value="THIOL:DISULFIDE INTERCHANGE PROTEIN DSBE"/>
    <property type="match status" value="1"/>
</dbReference>
<evidence type="ECO:0000313" key="7">
    <source>
        <dbReference type="Proteomes" id="UP000240009"/>
    </source>
</evidence>